<keyword evidence="5 11" id="KW-0805">Transcription regulation</keyword>
<dbReference type="FunFam" id="3.10.450.580:FF:000004">
    <property type="entry name" value="Mediator of RNA polymerase II transcription subunit 6"/>
    <property type="match status" value="1"/>
</dbReference>
<evidence type="ECO:0000256" key="6">
    <source>
        <dbReference type="ARBA" id="ARBA00023159"/>
    </source>
</evidence>
<accession>A0A1E4S6T0</accession>
<dbReference type="PANTHER" id="PTHR13104">
    <property type="entry name" value="MED-6-RELATED"/>
    <property type="match status" value="1"/>
</dbReference>
<dbReference type="InterPro" id="IPR007018">
    <property type="entry name" value="Mediator_Med6"/>
</dbReference>
<evidence type="ECO:0000256" key="2">
    <source>
        <dbReference type="ARBA" id="ARBA00007526"/>
    </source>
</evidence>
<dbReference type="GO" id="GO:0006357">
    <property type="term" value="P:regulation of transcription by RNA polymerase II"/>
    <property type="evidence" value="ECO:0007669"/>
    <property type="project" value="InterPro"/>
</dbReference>
<feature type="compositionally biased region" description="Polar residues" evidence="12">
    <location>
        <begin position="244"/>
        <end position="254"/>
    </location>
</feature>
<evidence type="ECO:0000256" key="4">
    <source>
        <dbReference type="ARBA" id="ARBA00020634"/>
    </source>
</evidence>
<comment type="subcellular location">
    <subcellularLocation>
        <location evidence="1 11">Nucleus</location>
    </subcellularLocation>
</comment>
<keyword evidence="16" id="KW-1185">Reference proteome</keyword>
<evidence type="ECO:0000256" key="10">
    <source>
        <dbReference type="ARBA" id="ARBA00031259"/>
    </source>
</evidence>
<dbReference type="GeneID" id="30988694"/>
<evidence type="ECO:0000256" key="5">
    <source>
        <dbReference type="ARBA" id="ARBA00023015"/>
    </source>
</evidence>
<evidence type="ECO:0000313" key="16">
    <source>
        <dbReference type="Proteomes" id="UP000094389"/>
    </source>
</evidence>
<dbReference type="Proteomes" id="UP000038830">
    <property type="component" value="Unassembled WGS sequence"/>
</dbReference>
<comment type="function">
    <text evidence="9 11">Component of the Mediator complex, a coactivator involved in the regulated transcription of nearly all RNA polymerase II-dependent genes. Mediator functions as a bridge to convey information from gene-specific regulatory proteins to the basal RNA polymerase II transcription machinery. Mediator is recruited to promoters by direct interactions with regulatory proteins and serves as a scaffold for the assembly of a functional preinitiation complex with RNA polymerase II and the general transcription factors.</text>
</comment>
<evidence type="ECO:0000256" key="1">
    <source>
        <dbReference type="ARBA" id="ARBA00004123"/>
    </source>
</evidence>
<evidence type="ECO:0000313" key="13">
    <source>
        <dbReference type="EMBL" id="CEP22386.1"/>
    </source>
</evidence>
<evidence type="ECO:0000256" key="11">
    <source>
        <dbReference type="RuleBase" id="RU364143"/>
    </source>
</evidence>
<reference evidence="15" key="2">
    <citation type="journal article" date="2015" name="J. Biotechnol.">
        <title>The structure of the Cyberlindnera jadinii genome and its relation to Candida utilis analyzed by the occurrence of single nucleotide polymorphisms.</title>
        <authorList>
            <person name="Rupp O."/>
            <person name="Brinkrolf K."/>
            <person name="Buerth C."/>
            <person name="Kunigo M."/>
            <person name="Schneider J."/>
            <person name="Jaenicke S."/>
            <person name="Goesmann A."/>
            <person name="Puehler A."/>
            <person name="Jaeger K.-E."/>
            <person name="Ernst J.F."/>
        </authorList>
    </citation>
    <scope>NUCLEOTIDE SEQUENCE [LARGE SCALE GENOMIC DNA]</scope>
    <source>
        <strain evidence="15">ATCC 18201 / CBS 1600 / BCRC 20928 / JCM 3617 / NBRC 0987 / NRRL Y-1542</strain>
    </source>
</reference>
<feature type="region of interest" description="Disordered" evidence="12">
    <location>
        <begin position="244"/>
        <end position="263"/>
    </location>
</feature>
<keyword evidence="6 11" id="KW-0010">Activator</keyword>
<sequence>MTDSKQKLDELQWKSPEWIQSFGLRTDNVLEYFSESPFFDRTSNNQTVKMQSQFQEGYQANSAHLEEELKKLVGVEFVILHRREPDFWIIRKQNRKSPELVEPMADYFIIGADVYMAPTVKDVISSRLLSTALSLKESMNKLQTLAQFTPSDGHTYKVQQPTAGAPDSASSSRSRTLGNTPYTPTTPGFQAVGTSDKNDQLSRGTIDNLFNISLNGTPAYVEDETSENNIESLTKPIRPQVSIHQTSDEATINSLKKGKRSIQ</sequence>
<accession>A0A0H5C3E0</accession>
<dbReference type="AlphaFoldDB" id="A0A0H5C3E0"/>
<dbReference type="STRING" id="983966.A0A0H5C3E0"/>
<dbReference type="RefSeq" id="XP_020072266.1">
    <property type="nucleotide sequence ID" value="XM_020214298.1"/>
</dbReference>
<organism evidence="13 15">
    <name type="scientific">Cyberlindnera jadinii (strain ATCC 18201 / CBS 1600 / BCRC 20928 / JCM 3617 / NBRC 0987 / NRRL Y-1542)</name>
    <name type="common">Torula yeast</name>
    <name type="synonym">Candida utilis</name>
    <dbReference type="NCBI Taxonomy" id="983966"/>
    <lineage>
        <taxon>Eukaryota</taxon>
        <taxon>Fungi</taxon>
        <taxon>Dikarya</taxon>
        <taxon>Ascomycota</taxon>
        <taxon>Saccharomycotina</taxon>
        <taxon>Saccharomycetes</taxon>
        <taxon>Phaffomycetales</taxon>
        <taxon>Phaffomycetaceae</taxon>
        <taxon>Cyberlindnera</taxon>
    </lineage>
</organism>
<name>A0A0H5C3E0_CYBJN</name>
<dbReference type="Gene3D" id="3.10.450.580">
    <property type="entry name" value="Mediator complex, subunit Med6"/>
    <property type="match status" value="1"/>
</dbReference>
<evidence type="ECO:0000256" key="8">
    <source>
        <dbReference type="ARBA" id="ARBA00023242"/>
    </source>
</evidence>
<evidence type="ECO:0000256" key="7">
    <source>
        <dbReference type="ARBA" id="ARBA00023163"/>
    </source>
</evidence>
<dbReference type="Pfam" id="PF04934">
    <property type="entry name" value="Med6"/>
    <property type="match status" value="1"/>
</dbReference>
<dbReference type="InterPro" id="IPR038566">
    <property type="entry name" value="Mediator_Med6_sf"/>
</dbReference>
<comment type="similarity">
    <text evidence="2 11">Belongs to the Mediator complex subunit 6 family.</text>
</comment>
<evidence type="ECO:0000256" key="9">
    <source>
        <dbReference type="ARBA" id="ARBA00025687"/>
    </source>
</evidence>
<reference evidence="13" key="1">
    <citation type="submission" date="2014-12" db="EMBL/GenBank/DDBJ databases">
        <authorList>
            <person name="Jaenicke S."/>
        </authorList>
    </citation>
    <scope>NUCLEOTIDE SEQUENCE [LARGE SCALE GENOMIC DNA]</scope>
    <source>
        <strain evidence="13">CBS1600</strain>
    </source>
</reference>
<proteinExistence type="inferred from homology"/>
<gene>
    <name evidence="11 13" type="primary">MED6</name>
    <name evidence="13" type="ORF">BN1211_2744</name>
    <name evidence="14" type="ORF">CYBJADRAFT_165980</name>
</gene>
<dbReference type="GO" id="GO:0003712">
    <property type="term" value="F:transcription coregulator activity"/>
    <property type="evidence" value="ECO:0007669"/>
    <property type="project" value="InterPro"/>
</dbReference>
<dbReference type="GO" id="GO:0016592">
    <property type="term" value="C:mediator complex"/>
    <property type="evidence" value="ECO:0007669"/>
    <property type="project" value="InterPro"/>
</dbReference>
<evidence type="ECO:0000313" key="14">
    <source>
        <dbReference type="EMBL" id="ODV75227.1"/>
    </source>
</evidence>
<keyword evidence="8 11" id="KW-0539">Nucleus</keyword>
<dbReference type="EMBL" id="KV453926">
    <property type="protein sequence ID" value="ODV75227.1"/>
    <property type="molecule type" value="Genomic_DNA"/>
</dbReference>
<dbReference type="Proteomes" id="UP000094389">
    <property type="component" value="Unassembled WGS sequence"/>
</dbReference>
<protein>
    <recommendedName>
        <fullName evidence="4 11">Mediator of RNA polymerase II transcription subunit 6</fullName>
    </recommendedName>
    <alternativeName>
        <fullName evidence="10 11">Mediator complex subunit 6</fullName>
    </alternativeName>
</protein>
<evidence type="ECO:0000256" key="3">
    <source>
        <dbReference type="ARBA" id="ARBA00011837"/>
    </source>
</evidence>
<reference evidence="14 16" key="3">
    <citation type="journal article" date="2016" name="Proc. Natl. Acad. Sci. U.S.A.">
        <title>Comparative genomics of biotechnologically important yeasts.</title>
        <authorList>
            <person name="Riley R."/>
            <person name="Haridas S."/>
            <person name="Wolfe K.H."/>
            <person name="Lopes M.R."/>
            <person name="Hittinger C.T."/>
            <person name="Goeker M."/>
            <person name="Salamov A.A."/>
            <person name="Wisecaver J.H."/>
            <person name="Long T.M."/>
            <person name="Calvey C.H."/>
            <person name="Aerts A.L."/>
            <person name="Barry K.W."/>
            <person name="Choi C."/>
            <person name="Clum A."/>
            <person name="Coughlan A.Y."/>
            <person name="Deshpande S."/>
            <person name="Douglass A.P."/>
            <person name="Hanson S.J."/>
            <person name="Klenk H.-P."/>
            <person name="LaButti K.M."/>
            <person name="Lapidus A."/>
            <person name="Lindquist E.A."/>
            <person name="Lipzen A.M."/>
            <person name="Meier-Kolthoff J.P."/>
            <person name="Ohm R.A."/>
            <person name="Otillar R.P."/>
            <person name="Pangilinan J.L."/>
            <person name="Peng Y."/>
            <person name="Rokas A."/>
            <person name="Rosa C.A."/>
            <person name="Scheuner C."/>
            <person name="Sibirny A.A."/>
            <person name="Slot J.C."/>
            <person name="Stielow J.B."/>
            <person name="Sun H."/>
            <person name="Kurtzman C.P."/>
            <person name="Blackwell M."/>
            <person name="Grigoriev I.V."/>
            <person name="Jeffries T.W."/>
        </authorList>
    </citation>
    <scope>NUCLEOTIDE SEQUENCE [LARGE SCALE GENOMIC DNA]</scope>
    <source>
        <strain evidence="16">ATCC 18201 / CBS 1600 / BCRC 20928 / JCM 3617 / NBRC 0987 / NRRL Y-1542</strain>
        <strain evidence="14">NRRL Y-1542</strain>
    </source>
</reference>
<feature type="region of interest" description="Disordered" evidence="12">
    <location>
        <begin position="152"/>
        <end position="200"/>
    </location>
</feature>
<comment type="subunit">
    <text evidence="3 11">Component of the Mediator complex.</text>
</comment>
<dbReference type="EMBL" id="CDQK01000003">
    <property type="protein sequence ID" value="CEP22386.1"/>
    <property type="molecule type" value="Genomic_DNA"/>
</dbReference>
<keyword evidence="7 11" id="KW-0804">Transcription</keyword>
<evidence type="ECO:0000256" key="12">
    <source>
        <dbReference type="SAM" id="MobiDB-lite"/>
    </source>
</evidence>
<dbReference type="OrthoDB" id="344220at2759"/>
<evidence type="ECO:0000313" key="15">
    <source>
        <dbReference type="Proteomes" id="UP000038830"/>
    </source>
</evidence>